<accession>A0A0L0DW43</accession>
<dbReference type="GO" id="GO:0005789">
    <property type="term" value="C:endoplasmic reticulum membrane"/>
    <property type="evidence" value="ECO:0007669"/>
    <property type="project" value="UniProtKB-SubCell"/>
</dbReference>
<keyword evidence="3" id="KW-0813">Transport</keyword>
<dbReference type="GO" id="GO:0015031">
    <property type="term" value="P:protein transport"/>
    <property type="evidence" value="ECO:0007669"/>
    <property type="project" value="UniProtKB-KW"/>
</dbReference>
<dbReference type="GeneID" id="25562045"/>
<feature type="region of interest" description="Disordered" evidence="10">
    <location>
        <begin position="175"/>
        <end position="227"/>
    </location>
</feature>
<reference evidence="12 13" key="1">
    <citation type="submission" date="2010-05" db="EMBL/GenBank/DDBJ databases">
        <title>The Genome Sequence of Thecamonas trahens ATCC 50062.</title>
        <authorList>
            <consortium name="The Broad Institute Genome Sequencing Platform"/>
            <person name="Russ C."/>
            <person name="Cuomo C."/>
            <person name="Shea T."/>
            <person name="Young S.K."/>
            <person name="Zeng Q."/>
            <person name="Koehrsen M."/>
            <person name="Haas B."/>
            <person name="Borodovsky M."/>
            <person name="Guigo R."/>
            <person name="Alvarado L."/>
            <person name="Berlin A."/>
            <person name="Bochicchio J."/>
            <person name="Borenstein D."/>
            <person name="Chapman S."/>
            <person name="Chen Z."/>
            <person name="Freedman E."/>
            <person name="Gellesch M."/>
            <person name="Goldberg J."/>
            <person name="Griggs A."/>
            <person name="Gujja S."/>
            <person name="Heilman E."/>
            <person name="Heiman D."/>
            <person name="Hepburn T."/>
            <person name="Howarth C."/>
            <person name="Jen D."/>
            <person name="Larson L."/>
            <person name="Mehta T."/>
            <person name="Park D."/>
            <person name="Pearson M."/>
            <person name="Roberts A."/>
            <person name="Saif S."/>
            <person name="Shenoy N."/>
            <person name="Sisk P."/>
            <person name="Stolte C."/>
            <person name="Sykes S."/>
            <person name="Thomson T."/>
            <person name="Walk T."/>
            <person name="White J."/>
            <person name="Yandava C."/>
            <person name="Burger G."/>
            <person name="Gray M.W."/>
            <person name="Holland P.W.H."/>
            <person name="King N."/>
            <person name="Lang F.B.F."/>
            <person name="Roger A.J."/>
            <person name="Ruiz-Trillo I."/>
            <person name="Lander E."/>
            <person name="Nusbaum C."/>
        </authorList>
    </citation>
    <scope>NUCLEOTIDE SEQUENCE [LARGE SCALE GENOMIC DNA]</scope>
    <source>
        <strain evidence="12 13">ATCC 50062</strain>
    </source>
</reference>
<keyword evidence="7" id="KW-0653">Protein transport</keyword>
<evidence type="ECO:0000256" key="11">
    <source>
        <dbReference type="SAM" id="Phobius"/>
    </source>
</evidence>
<evidence type="ECO:0000256" key="3">
    <source>
        <dbReference type="ARBA" id="ARBA00022448"/>
    </source>
</evidence>
<evidence type="ECO:0000256" key="1">
    <source>
        <dbReference type="ARBA" id="ARBA00004163"/>
    </source>
</evidence>
<evidence type="ECO:0000256" key="9">
    <source>
        <dbReference type="ARBA" id="ARBA00023136"/>
    </source>
</evidence>
<keyword evidence="5" id="KW-0256">Endoplasmic reticulum</keyword>
<dbReference type="CDD" id="cd15841">
    <property type="entry name" value="SNARE_Qc"/>
    <property type="match status" value="1"/>
</dbReference>
<proteinExistence type="inferred from homology"/>
<dbReference type="EMBL" id="GL349441">
    <property type="protein sequence ID" value="KNC56392.1"/>
    <property type="molecule type" value="Genomic_DNA"/>
</dbReference>
<feature type="region of interest" description="Disordered" evidence="10">
    <location>
        <begin position="1"/>
        <end position="22"/>
    </location>
</feature>
<evidence type="ECO:0000256" key="4">
    <source>
        <dbReference type="ARBA" id="ARBA00022692"/>
    </source>
</evidence>
<dbReference type="PANTHER" id="PTHR13050:SF7">
    <property type="entry name" value="VESICLE TRANSPORT PROTEIN USE1"/>
    <property type="match status" value="1"/>
</dbReference>
<sequence>MVRARSASSDRDSRRAYGGPLRPPPEVNVARVLGHAQEVALAPVADASLLAVIRTRYGHLLARARRGLDELREYVVSGKGEAAHALDDPLVMVELEERLVGYERTLAFLESIAPSPVGTDAAGALPHGGGGRPRAPSSDGLAVHPELGPDMQLQAEAARQRHVAEQILRDELMHSPSRGELPLPPATAASPRSQLLGSHDTGDGDDGSGLREVASASAVAQSDDDDDVDLEQLLEGSRGEQDDHLAAMREMAAEMKAQSLATRSAIRADLQRLENVDTQVDAALAATDKLNARVSSITSSLLSCSSMTCVMVLFVVAAFMGVFWVVKLFPK</sequence>
<dbReference type="Proteomes" id="UP000054408">
    <property type="component" value="Unassembled WGS sequence"/>
</dbReference>
<dbReference type="InterPro" id="IPR019150">
    <property type="entry name" value="Vesicle_transport_protein_Use1"/>
</dbReference>
<dbReference type="GO" id="GO:0031201">
    <property type="term" value="C:SNARE complex"/>
    <property type="evidence" value="ECO:0007669"/>
    <property type="project" value="TreeGrafter"/>
</dbReference>
<dbReference type="PANTHER" id="PTHR13050">
    <property type="entry name" value="USE1-LIKE PROTEIN"/>
    <property type="match status" value="1"/>
</dbReference>
<comment type="subcellular location">
    <subcellularLocation>
        <location evidence="1">Endoplasmic reticulum membrane</location>
        <topology evidence="1">Single-pass type IV membrane protein</topology>
    </subcellularLocation>
</comment>
<evidence type="ECO:0000256" key="8">
    <source>
        <dbReference type="ARBA" id="ARBA00022989"/>
    </source>
</evidence>
<organism evidence="12 13">
    <name type="scientific">Thecamonas trahens ATCC 50062</name>
    <dbReference type="NCBI Taxonomy" id="461836"/>
    <lineage>
        <taxon>Eukaryota</taxon>
        <taxon>Apusozoa</taxon>
        <taxon>Apusomonadida</taxon>
        <taxon>Apusomonadidae</taxon>
        <taxon>Thecamonas</taxon>
    </lineage>
</organism>
<dbReference type="GO" id="GO:0005484">
    <property type="term" value="F:SNAP receptor activity"/>
    <property type="evidence" value="ECO:0007669"/>
    <property type="project" value="TreeGrafter"/>
</dbReference>
<evidence type="ECO:0000256" key="10">
    <source>
        <dbReference type="SAM" id="MobiDB-lite"/>
    </source>
</evidence>
<feature type="compositionally biased region" description="Low complexity" evidence="10">
    <location>
        <begin position="212"/>
        <end position="221"/>
    </location>
</feature>
<feature type="region of interest" description="Disordered" evidence="10">
    <location>
        <begin position="117"/>
        <end position="146"/>
    </location>
</feature>
<keyword evidence="8 11" id="KW-1133">Transmembrane helix</keyword>
<gene>
    <name evidence="12" type="ORF">AMSG_02361</name>
</gene>
<dbReference type="AlphaFoldDB" id="A0A0L0DW43"/>
<evidence type="ECO:0000256" key="2">
    <source>
        <dbReference type="ARBA" id="ARBA00007891"/>
    </source>
</evidence>
<evidence type="ECO:0000256" key="6">
    <source>
        <dbReference type="ARBA" id="ARBA00022892"/>
    </source>
</evidence>
<protein>
    <submittedName>
        <fullName evidence="12">Uncharacterized protein</fullName>
    </submittedName>
</protein>
<comment type="similarity">
    <text evidence="2">Belongs to the USE1 family.</text>
</comment>
<evidence type="ECO:0000313" key="12">
    <source>
        <dbReference type="EMBL" id="KNC56392.1"/>
    </source>
</evidence>
<evidence type="ECO:0000256" key="7">
    <source>
        <dbReference type="ARBA" id="ARBA00022927"/>
    </source>
</evidence>
<keyword evidence="13" id="KW-1185">Reference proteome</keyword>
<keyword evidence="6" id="KW-0931">ER-Golgi transport</keyword>
<evidence type="ECO:0000313" key="13">
    <source>
        <dbReference type="Proteomes" id="UP000054408"/>
    </source>
</evidence>
<dbReference type="GO" id="GO:0006890">
    <property type="term" value="P:retrograde vesicle-mediated transport, Golgi to endoplasmic reticulum"/>
    <property type="evidence" value="ECO:0007669"/>
    <property type="project" value="TreeGrafter"/>
</dbReference>
<evidence type="ECO:0000256" key="5">
    <source>
        <dbReference type="ARBA" id="ARBA00022824"/>
    </source>
</evidence>
<name>A0A0L0DW43_THETB</name>
<dbReference type="Pfam" id="PF09753">
    <property type="entry name" value="Use1"/>
    <property type="match status" value="1"/>
</dbReference>
<keyword evidence="4 11" id="KW-0812">Transmembrane</keyword>
<dbReference type="RefSeq" id="XP_013760906.1">
    <property type="nucleotide sequence ID" value="XM_013905452.1"/>
</dbReference>
<keyword evidence="9 11" id="KW-0472">Membrane</keyword>
<feature type="transmembrane region" description="Helical" evidence="11">
    <location>
        <begin position="305"/>
        <end position="326"/>
    </location>
</feature>